<evidence type="ECO:0000256" key="1">
    <source>
        <dbReference type="ARBA" id="ARBA00009460"/>
    </source>
</evidence>
<gene>
    <name evidence="3" type="ORF">QO033_05270</name>
</gene>
<keyword evidence="2 3" id="KW-0418">Kinase</keyword>
<dbReference type="GO" id="GO:0016301">
    <property type="term" value="F:kinase activity"/>
    <property type="evidence" value="ECO:0007669"/>
    <property type="project" value="UniProtKB-KW"/>
</dbReference>
<evidence type="ECO:0000313" key="4">
    <source>
        <dbReference type="Proteomes" id="UP001243757"/>
    </source>
</evidence>
<dbReference type="RefSeq" id="WP_284479894.1">
    <property type="nucleotide sequence ID" value="NZ_JASNJD010000003.1"/>
</dbReference>
<dbReference type="InterPro" id="IPR016477">
    <property type="entry name" value="Fructo-/Ketosamine-3-kinase"/>
</dbReference>
<evidence type="ECO:0000256" key="2">
    <source>
        <dbReference type="PIRNR" id="PIRNR006221"/>
    </source>
</evidence>
<keyword evidence="2" id="KW-0808">Transferase</keyword>
<dbReference type="Proteomes" id="UP001243757">
    <property type="component" value="Unassembled WGS sequence"/>
</dbReference>
<comment type="similarity">
    <text evidence="1 2">Belongs to the fructosamine kinase family.</text>
</comment>
<protein>
    <submittedName>
        <fullName evidence="3">Fructosamine kinase family protein</fullName>
    </submittedName>
</protein>
<organism evidence="3 4">
    <name type="scientific">Pseudodonghicola flavimaris</name>
    <dbReference type="NCBI Taxonomy" id="3050036"/>
    <lineage>
        <taxon>Bacteria</taxon>
        <taxon>Pseudomonadati</taxon>
        <taxon>Pseudomonadota</taxon>
        <taxon>Alphaproteobacteria</taxon>
        <taxon>Rhodobacterales</taxon>
        <taxon>Paracoccaceae</taxon>
        <taxon>Pseudodonghicola</taxon>
    </lineage>
</organism>
<dbReference type="PANTHER" id="PTHR12149:SF8">
    <property type="entry name" value="PROTEIN-RIBULOSAMINE 3-KINASE"/>
    <property type="match status" value="1"/>
</dbReference>
<keyword evidence="4" id="KW-1185">Reference proteome</keyword>
<name>A0ABT7EXL0_9RHOB</name>
<evidence type="ECO:0000313" key="3">
    <source>
        <dbReference type="EMBL" id="MDK3017074.1"/>
    </source>
</evidence>
<dbReference type="Gene3D" id="3.30.200.20">
    <property type="entry name" value="Phosphorylase Kinase, domain 1"/>
    <property type="match status" value="1"/>
</dbReference>
<dbReference type="PIRSF" id="PIRSF006221">
    <property type="entry name" value="Ketosamine-3-kinase"/>
    <property type="match status" value="1"/>
</dbReference>
<accession>A0ABT7EXL0</accession>
<dbReference type="Gene3D" id="3.90.1200.10">
    <property type="match status" value="1"/>
</dbReference>
<dbReference type="SUPFAM" id="SSF56112">
    <property type="entry name" value="Protein kinase-like (PK-like)"/>
    <property type="match status" value="1"/>
</dbReference>
<reference evidence="3 4" key="1">
    <citation type="submission" date="2023-05" db="EMBL/GenBank/DDBJ databases">
        <title>Pseudodonghicola sp. nov.</title>
        <authorList>
            <person name="Huang J."/>
        </authorList>
    </citation>
    <scope>NUCLEOTIDE SEQUENCE [LARGE SCALE GENOMIC DNA]</scope>
    <source>
        <strain evidence="3 4">IC7</strain>
    </source>
</reference>
<comment type="caution">
    <text evidence="3">The sequence shown here is derived from an EMBL/GenBank/DDBJ whole genome shotgun (WGS) entry which is preliminary data.</text>
</comment>
<dbReference type="Pfam" id="PF03881">
    <property type="entry name" value="Fructosamin_kin"/>
    <property type="match status" value="1"/>
</dbReference>
<dbReference type="EMBL" id="JASNJD010000003">
    <property type="protein sequence ID" value="MDK3017074.1"/>
    <property type="molecule type" value="Genomic_DNA"/>
</dbReference>
<sequence length="271" mass="28732">MGIDELAAAAAAMLKQAPKGWRQLGGGDLNVVLALDLADGRAVVVKTGPAPRAEAAMLLAIRSADVPAPRVLAVSDRCLVMERLESAGGLSVAGWWALGEALRRLHETPGIAYGWECDYAFGPVPIRNAPAPSWPEFWAERRLLSDPESLPARYARRLERLARDLPNRLPESPPPVLLHGDLWAGNVLAAEGQLSGLVDPACYCGHGEVDLAMLNLFGSPGAGFAAGYGALEPGAAERQPIYQLWPAIVHLRLFGGGYVGLLDRLLVAAGV</sequence>
<dbReference type="PANTHER" id="PTHR12149">
    <property type="entry name" value="FRUCTOSAMINE 3 KINASE-RELATED PROTEIN"/>
    <property type="match status" value="1"/>
</dbReference>
<proteinExistence type="inferred from homology"/>
<dbReference type="InterPro" id="IPR011009">
    <property type="entry name" value="Kinase-like_dom_sf"/>
</dbReference>